<dbReference type="EMBL" id="CP004393">
    <property type="protein sequence ID" value="AJE47866.1"/>
    <property type="molecule type" value="Genomic_DNA"/>
</dbReference>
<keyword evidence="1" id="KW-0732">Signal</keyword>
<dbReference type="HOGENOM" id="CLU_037899_0_1_5"/>
<dbReference type="GO" id="GO:0004497">
    <property type="term" value="F:monooxygenase activity"/>
    <property type="evidence" value="ECO:0007669"/>
    <property type="project" value="UniProtKB-KW"/>
</dbReference>
<protein>
    <submittedName>
        <fullName evidence="3">Peptidylglycine alpha-amidating monooxygenase</fullName>
    </submittedName>
</protein>
<dbReference type="Proteomes" id="UP000031521">
    <property type="component" value="Chromosome"/>
</dbReference>
<evidence type="ECO:0000256" key="1">
    <source>
        <dbReference type="ARBA" id="ARBA00022729"/>
    </source>
</evidence>
<accession>A0A0B5E478</accession>
<dbReference type="PANTHER" id="PTHR10680">
    <property type="entry name" value="PEPTIDYL-GLYCINE ALPHA-AMIDATING MONOOXYGENASE"/>
    <property type="match status" value="1"/>
</dbReference>
<dbReference type="STRING" id="1208324.P73_3151"/>
<dbReference type="AlphaFoldDB" id="A0A0B5E478"/>
<evidence type="ECO:0000256" key="2">
    <source>
        <dbReference type="ARBA" id="ARBA00023180"/>
    </source>
</evidence>
<gene>
    <name evidence="3" type="ORF">P73_3151</name>
</gene>
<dbReference type="Gene3D" id="2.120.10.30">
    <property type="entry name" value="TolB, C-terminal domain"/>
    <property type="match status" value="1"/>
</dbReference>
<dbReference type="OrthoDB" id="195736at2"/>
<evidence type="ECO:0000313" key="3">
    <source>
        <dbReference type="EMBL" id="AJE47866.1"/>
    </source>
</evidence>
<sequence>MRSLFVRLADTTYRVERPFFAPEPSQRVSDVAVDAEGRVHVLLRVDPLTHPPIPAVVVLDPEGCPLERYGEEVLDAHGLTIAPDGGVWVVDRDAHRLLEYRGGRLARSIGRPDRPGEPFNHPTAVAFGSDGAVVAGGYADASVHVLDSRMEPLRRFGRLGRAPDALSSVHAVWQSPAGSIYVVDRNNDAIKRFSATGELLAVYDAFFQPQAVTGRGDGTLLVTDTTPTLTLMSPDLQPLAQCRPVDSGAHGVSKSPCGTIYLAEPAPSRVSRLVPI</sequence>
<organism evidence="3 4">
    <name type="scientific">Celeribacter indicus</name>
    <dbReference type="NCBI Taxonomy" id="1208324"/>
    <lineage>
        <taxon>Bacteria</taxon>
        <taxon>Pseudomonadati</taxon>
        <taxon>Pseudomonadota</taxon>
        <taxon>Alphaproteobacteria</taxon>
        <taxon>Rhodobacterales</taxon>
        <taxon>Roseobacteraceae</taxon>
        <taxon>Celeribacter</taxon>
    </lineage>
</organism>
<dbReference type="InterPro" id="IPR011042">
    <property type="entry name" value="6-blade_b-propeller_TolB-like"/>
</dbReference>
<keyword evidence="3" id="KW-0503">Monooxygenase</keyword>
<dbReference type="KEGG" id="cid:P73_3151"/>
<name>A0A0B5E478_9RHOB</name>
<reference evidence="3 4" key="1">
    <citation type="journal article" date="2014" name="Int. J. Syst. Evol. Microbiol.">
        <title>Celeribacter indicus sp. nov., a polycyclic aromatic hydrocarbon-degrading bacterium from deep-sea sediment and reclassification of Huaishuia halophila as Celeribacter halophilus comb. nov.</title>
        <authorList>
            <person name="Lai Q."/>
            <person name="Cao J."/>
            <person name="Yuan J."/>
            <person name="Li F."/>
            <person name="Shao Z."/>
        </authorList>
    </citation>
    <scope>NUCLEOTIDE SEQUENCE [LARGE SCALE GENOMIC DNA]</scope>
    <source>
        <strain evidence="3">P73</strain>
    </source>
</reference>
<proteinExistence type="predicted"/>
<dbReference type="RefSeq" id="WP_043870326.1">
    <property type="nucleotide sequence ID" value="NZ_CP004393.1"/>
</dbReference>
<evidence type="ECO:0000313" key="4">
    <source>
        <dbReference type="Proteomes" id="UP000031521"/>
    </source>
</evidence>
<keyword evidence="4" id="KW-1185">Reference proteome</keyword>
<dbReference type="SUPFAM" id="SSF63829">
    <property type="entry name" value="Calcium-dependent phosphotriesterase"/>
    <property type="match status" value="1"/>
</dbReference>
<keyword evidence="2" id="KW-0325">Glycoprotein</keyword>
<keyword evidence="3" id="KW-0560">Oxidoreductase</keyword>